<reference evidence="4 5" key="1">
    <citation type="journal article" date="2010" name="Nature">
        <title>Genome sequencing and analysis of the model grass Brachypodium distachyon.</title>
        <authorList>
            <consortium name="International Brachypodium Initiative"/>
        </authorList>
    </citation>
    <scope>NUCLEOTIDE SEQUENCE [LARGE SCALE GENOMIC DNA]</scope>
    <source>
        <strain evidence="4 5">Bd21</strain>
    </source>
</reference>
<dbReference type="Gramene" id="KQK12538">
    <property type="protein sequence ID" value="KQK12538"/>
    <property type="gene ID" value="BRADI_1g04337v3"/>
</dbReference>
<dbReference type="OrthoDB" id="1939615at2759"/>
<sequence>MLHERQQYAPPSASDDEGDAADDAPGVVRDQQDQEEEDELLLITAPSSSSALAVRDVEVRDIHPLTTPPTRAGSAYAASTAWDTASSSHRSVASSEGQFMTMSREFTAMVAAGAGAGAGAGANHNNPNPNPGGAAYDAHADPLASIGEDELEEEHNPLAIVPDSGRPIAAGSSSRSSGRGAARLDLEVVPAAAGPPVEARQVRKEEVETKVTAWQTAEIAQINNRFKREEVVINGWETEQLDKASAWLKKIERKLDEQRAKAVEKTQNDVAKARRKAEERRASAEAKRGLKLAKVLELANFMKAVGRVPTKRSFF</sequence>
<evidence type="ECO:0000256" key="2">
    <source>
        <dbReference type="SAM" id="MobiDB-lite"/>
    </source>
</evidence>
<reference evidence="4" key="2">
    <citation type="submission" date="2017-06" db="EMBL/GenBank/DDBJ databases">
        <title>WGS assembly of Brachypodium distachyon.</title>
        <authorList>
            <consortium name="The International Brachypodium Initiative"/>
            <person name="Lucas S."/>
            <person name="Harmon-Smith M."/>
            <person name="Lail K."/>
            <person name="Tice H."/>
            <person name="Grimwood J."/>
            <person name="Bruce D."/>
            <person name="Barry K."/>
            <person name="Shu S."/>
            <person name="Lindquist E."/>
            <person name="Wang M."/>
            <person name="Pitluck S."/>
            <person name="Vogel J.P."/>
            <person name="Garvin D.F."/>
            <person name="Mockler T.C."/>
            <person name="Schmutz J."/>
            <person name="Rokhsar D."/>
            <person name="Bevan M.W."/>
        </authorList>
    </citation>
    <scope>NUCLEOTIDE SEQUENCE</scope>
    <source>
        <strain evidence="4">Bd21</strain>
    </source>
</reference>
<organism evidence="4">
    <name type="scientific">Brachypodium distachyon</name>
    <name type="common">Purple false brome</name>
    <name type="synonym">Trachynia distachya</name>
    <dbReference type="NCBI Taxonomy" id="15368"/>
    <lineage>
        <taxon>Eukaryota</taxon>
        <taxon>Viridiplantae</taxon>
        <taxon>Streptophyta</taxon>
        <taxon>Embryophyta</taxon>
        <taxon>Tracheophyta</taxon>
        <taxon>Spermatophyta</taxon>
        <taxon>Magnoliopsida</taxon>
        <taxon>Liliopsida</taxon>
        <taxon>Poales</taxon>
        <taxon>Poaceae</taxon>
        <taxon>BOP clade</taxon>
        <taxon>Pooideae</taxon>
        <taxon>Stipodae</taxon>
        <taxon>Brachypodieae</taxon>
        <taxon>Brachypodium</taxon>
    </lineage>
</organism>
<dbReference type="RefSeq" id="XP_003563956.1">
    <property type="nucleotide sequence ID" value="XM_003563908.4"/>
</dbReference>
<dbReference type="AlphaFoldDB" id="A0A0Q3RH11"/>
<dbReference type="GeneID" id="100829682"/>
<feature type="compositionally biased region" description="Low complexity" evidence="2">
    <location>
        <begin position="164"/>
        <end position="181"/>
    </location>
</feature>
<dbReference type="Pfam" id="PF03763">
    <property type="entry name" value="Remorin_C"/>
    <property type="match status" value="1"/>
</dbReference>
<accession>A0A0Q3RH11</accession>
<feature type="domain" description="Remorin C-terminal" evidence="3">
    <location>
        <begin position="205"/>
        <end position="311"/>
    </location>
</feature>
<feature type="compositionally biased region" description="Basic and acidic residues" evidence="2">
    <location>
        <begin position="276"/>
        <end position="286"/>
    </location>
</feature>
<dbReference type="KEGG" id="bdi:100829682"/>
<feature type="region of interest" description="Disordered" evidence="2">
    <location>
        <begin position="266"/>
        <end position="286"/>
    </location>
</feature>
<dbReference type="Proteomes" id="UP000008810">
    <property type="component" value="Chromosome 1"/>
</dbReference>
<dbReference type="PANTHER" id="PTHR31471:SF89">
    <property type="entry name" value="OS03G0808300 PROTEIN"/>
    <property type="match status" value="1"/>
</dbReference>
<name>A0A0Q3RH11_BRADI</name>
<feature type="region of interest" description="Disordered" evidence="2">
    <location>
        <begin position="1"/>
        <end position="50"/>
    </location>
</feature>
<protein>
    <recommendedName>
        <fullName evidence="3">Remorin C-terminal domain-containing protein</fullName>
    </recommendedName>
</protein>
<evidence type="ECO:0000259" key="3">
    <source>
        <dbReference type="Pfam" id="PF03763"/>
    </source>
</evidence>
<proteinExistence type="inferred from homology"/>
<dbReference type="PANTHER" id="PTHR31471">
    <property type="entry name" value="OS02G0116800 PROTEIN"/>
    <property type="match status" value="1"/>
</dbReference>
<evidence type="ECO:0000313" key="6">
    <source>
        <dbReference type="Proteomes" id="UP000008810"/>
    </source>
</evidence>
<keyword evidence="6" id="KW-1185">Reference proteome</keyword>
<evidence type="ECO:0000256" key="1">
    <source>
        <dbReference type="ARBA" id="ARBA00005711"/>
    </source>
</evidence>
<dbReference type="EnsemblPlants" id="KQK12538">
    <property type="protein sequence ID" value="KQK12538"/>
    <property type="gene ID" value="BRADI_1g04337v3"/>
</dbReference>
<evidence type="ECO:0000313" key="5">
    <source>
        <dbReference type="EnsemblPlants" id="KQK12538"/>
    </source>
</evidence>
<dbReference type="STRING" id="15368.A0A0Q3RH11"/>
<feature type="region of interest" description="Disordered" evidence="2">
    <location>
        <begin position="160"/>
        <end position="181"/>
    </location>
</feature>
<dbReference type="InterPro" id="IPR005516">
    <property type="entry name" value="Remorin_C"/>
</dbReference>
<evidence type="ECO:0000313" key="4">
    <source>
        <dbReference type="EMBL" id="KQK12538.1"/>
    </source>
</evidence>
<dbReference type="FunCoup" id="A0A0Q3RH11">
    <property type="interactions" value="40"/>
</dbReference>
<dbReference type="EMBL" id="CM000880">
    <property type="protein sequence ID" value="KQK12538.1"/>
    <property type="molecule type" value="Genomic_DNA"/>
</dbReference>
<comment type="similarity">
    <text evidence="1">Belongs to the remorin family.</text>
</comment>
<gene>
    <name evidence="5" type="primary">LOC100829682</name>
    <name evidence="4" type="ORF">BRADI_1g04337v3</name>
</gene>
<dbReference type="ExpressionAtlas" id="A0A0Q3RH11">
    <property type="expression patterns" value="baseline and differential"/>
</dbReference>
<reference evidence="5" key="3">
    <citation type="submission" date="2018-08" db="UniProtKB">
        <authorList>
            <consortium name="EnsemblPlants"/>
        </authorList>
    </citation>
    <scope>IDENTIFICATION</scope>
    <source>
        <strain evidence="5">cv. Bd21</strain>
    </source>
</reference>